<dbReference type="NCBIfam" id="TIGR00400">
    <property type="entry name" value="mgtE"/>
    <property type="match status" value="1"/>
</dbReference>
<dbReference type="STRING" id="765420.OSCT_1403"/>
<keyword evidence="5 9" id="KW-0460">Magnesium</keyword>
<dbReference type="CDD" id="cd04606">
    <property type="entry name" value="CBS_pair_Mg_transporter"/>
    <property type="match status" value="1"/>
</dbReference>
<evidence type="ECO:0000256" key="5">
    <source>
        <dbReference type="ARBA" id="ARBA00022842"/>
    </source>
</evidence>
<keyword evidence="7 9" id="KW-0472">Membrane</keyword>
<organism evidence="11 12">
    <name type="scientific">Oscillochloris trichoides DG-6</name>
    <dbReference type="NCBI Taxonomy" id="765420"/>
    <lineage>
        <taxon>Bacteria</taxon>
        <taxon>Bacillati</taxon>
        <taxon>Chloroflexota</taxon>
        <taxon>Chloroflexia</taxon>
        <taxon>Chloroflexales</taxon>
        <taxon>Chloroflexineae</taxon>
        <taxon>Oscillochloridaceae</taxon>
        <taxon>Oscillochloris</taxon>
    </lineage>
</organism>
<evidence type="ECO:0000256" key="3">
    <source>
        <dbReference type="ARBA" id="ARBA00022448"/>
    </source>
</evidence>
<keyword evidence="6 9" id="KW-1133">Transmembrane helix</keyword>
<dbReference type="GO" id="GO:0046872">
    <property type="term" value="F:metal ion binding"/>
    <property type="evidence" value="ECO:0007669"/>
    <property type="project" value="UniProtKB-KW"/>
</dbReference>
<evidence type="ECO:0000259" key="10">
    <source>
        <dbReference type="PROSITE" id="PS51371"/>
    </source>
</evidence>
<dbReference type="Pfam" id="PF00571">
    <property type="entry name" value="CBS"/>
    <property type="match status" value="1"/>
</dbReference>
<dbReference type="InterPro" id="IPR036739">
    <property type="entry name" value="SLC41_membr_dom_sf"/>
</dbReference>
<dbReference type="Gene3D" id="3.10.580.10">
    <property type="entry name" value="CBS-domain"/>
    <property type="match status" value="1"/>
</dbReference>
<keyword evidence="9" id="KW-0479">Metal-binding</keyword>
<dbReference type="InterPro" id="IPR046342">
    <property type="entry name" value="CBS_dom_sf"/>
</dbReference>
<dbReference type="EMBL" id="ADVR01000042">
    <property type="protein sequence ID" value="EFO80710.1"/>
    <property type="molecule type" value="Genomic_DNA"/>
</dbReference>
<dbReference type="SUPFAM" id="SSF54631">
    <property type="entry name" value="CBS-domain pair"/>
    <property type="match status" value="1"/>
</dbReference>
<comment type="function">
    <text evidence="9">Acts as a magnesium transporter.</text>
</comment>
<dbReference type="PANTHER" id="PTHR41394">
    <property type="entry name" value="MAGNESIUM TRANSPORTER MGTE"/>
    <property type="match status" value="1"/>
</dbReference>
<keyword evidence="8" id="KW-0129">CBS domain</keyword>
<protein>
    <recommendedName>
        <fullName evidence="9">Magnesium transporter MgtE</fullName>
    </recommendedName>
</protein>
<reference evidence="11 12" key="1">
    <citation type="journal article" date="2011" name="J. Bacteriol.">
        <title>Draft genome sequence of the anoxygenic filamentous phototrophic bacterium Oscillochloris trichoides subsp. DG-6.</title>
        <authorList>
            <person name="Kuznetsov B.B."/>
            <person name="Ivanovsky R.N."/>
            <person name="Keppen O.I."/>
            <person name="Sukhacheva M.V."/>
            <person name="Bumazhkin B.K."/>
            <person name="Patutina E.O."/>
            <person name="Beletsky A.V."/>
            <person name="Mardanov A.V."/>
            <person name="Baslerov R.V."/>
            <person name="Panteleeva A.N."/>
            <person name="Kolganova T.V."/>
            <person name="Ravin N.V."/>
            <person name="Skryabin K.G."/>
        </authorList>
    </citation>
    <scope>NUCLEOTIDE SEQUENCE [LARGE SCALE GENOMIC DNA]</scope>
    <source>
        <strain evidence="11 12">DG-6</strain>
    </source>
</reference>
<feature type="transmembrane region" description="Helical" evidence="9">
    <location>
        <begin position="309"/>
        <end position="336"/>
    </location>
</feature>
<evidence type="ECO:0000256" key="9">
    <source>
        <dbReference type="RuleBase" id="RU362011"/>
    </source>
</evidence>
<dbReference type="Gene3D" id="1.10.357.20">
    <property type="entry name" value="SLC41 divalent cation transporters, integral membrane domain"/>
    <property type="match status" value="1"/>
</dbReference>
<dbReference type="GO" id="GO:0005886">
    <property type="term" value="C:plasma membrane"/>
    <property type="evidence" value="ECO:0007669"/>
    <property type="project" value="UniProtKB-SubCell"/>
</dbReference>
<dbReference type="SMART" id="SM00116">
    <property type="entry name" value="CBS"/>
    <property type="match status" value="2"/>
</dbReference>
<feature type="domain" description="CBS" evidence="10">
    <location>
        <begin position="92"/>
        <end position="148"/>
    </location>
</feature>
<proteinExistence type="inferred from homology"/>
<feature type="transmembrane region" description="Helical" evidence="9">
    <location>
        <begin position="275"/>
        <end position="297"/>
    </location>
</feature>
<dbReference type="GO" id="GO:0015095">
    <property type="term" value="F:magnesium ion transmembrane transporter activity"/>
    <property type="evidence" value="ECO:0007669"/>
    <property type="project" value="UniProtKB-UniRule"/>
</dbReference>
<evidence type="ECO:0000313" key="12">
    <source>
        <dbReference type="Proteomes" id="UP000054010"/>
    </source>
</evidence>
<feature type="transmembrane region" description="Helical" evidence="9">
    <location>
        <begin position="174"/>
        <end position="195"/>
    </location>
</feature>
<keyword evidence="9" id="KW-1003">Cell membrane</keyword>
<dbReference type="AlphaFoldDB" id="E1IDK2"/>
<evidence type="ECO:0000256" key="2">
    <source>
        <dbReference type="ARBA" id="ARBA00009749"/>
    </source>
</evidence>
<evidence type="ECO:0000313" key="11">
    <source>
        <dbReference type="EMBL" id="EFO80710.1"/>
    </source>
</evidence>
<comment type="caution">
    <text evidence="11">The sequence shown here is derived from an EMBL/GenBank/DDBJ whole genome shotgun (WGS) entry which is preliminary data.</text>
</comment>
<dbReference type="SUPFAM" id="SSF161093">
    <property type="entry name" value="MgtE membrane domain-like"/>
    <property type="match status" value="1"/>
</dbReference>
<evidence type="ECO:0000256" key="6">
    <source>
        <dbReference type="ARBA" id="ARBA00022989"/>
    </source>
</evidence>
<evidence type="ECO:0000256" key="7">
    <source>
        <dbReference type="ARBA" id="ARBA00023136"/>
    </source>
</evidence>
<sequence length="341" mass="35830">MIAFRTPVEGVLVAPVVRPGVAENAGLSYAPALSFPRHATAQQVIDTLRQMRPDADSASYLFVTGEAGRLLGTLSLHQLVVAAPETRVEQLMNPNIVALPEDLSTEEQARMLSDSGFSALPVVDAAGRLVGALDAGDLLDAVEEEATEDMYLLAGVDKDEEVSRPIQRAARDRVFWLTINLATAFLAASVVSGFQDVIAHAAVLAAFMPIVAGQGGNAGTQTLTFIVRSLALGEVRMANAGKILLRELTIGICNGVCIGLLVGVLGWLWKGIPALGIVVGVAMLGNLILASLAGVLVPLTLKVLRIDPALASSIFVTTVTDVCGFFIFLSLGMLALQMGYL</sequence>
<keyword evidence="3 9" id="KW-0813">Transport</keyword>
<dbReference type="PROSITE" id="PS51371">
    <property type="entry name" value="CBS"/>
    <property type="match status" value="1"/>
</dbReference>
<dbReference type="HOGENOM" id="CLU_037408_2_1_0"/>
<comment type="similarity">
    <text evidence="2 9">Belongs to the SLC41A transporter family.</text>
</comment>
<dbReference type="InterPro" id="IPR006667">
    <property type="entry name" value="SLC41_membr_dom"/>
</dbReference>
<dbReference type="Proteomes" id="UP000054010">
    <property type="component" value="Unassembled WGS sequence"/>
</dbReference>
<keyword evidence="4 9" id="KW-0812">Transmembrane</keyword>
<comment type="subcellular location">
    <subcellularLocation>
        <location evidence="9">Cell membrane</location>
        <topology evidence="9">Multi-pass membrane protein</topology>
    </subcellularLocation>
    <subcellularLocation>
        <location evidence="1">Membrane</location>
        <topology evidence="1">Multi-pass membrane protein</topology>
    </subcellularLocation>
</comment>
<dbReference type="eggNOG" id="COG2239">
    <property type="taxonomic scope" value="Bacteria"/>
</dbReference>
<name>E1IDK2_9CHLR</name>
<feature type="transmembrane region" description="Helical" evidence="9">
    <location>
        <begin position="248"/>
        <end position="269"/>
    </location>
</feature>
<feature type="transmembrane region" description="Helical" evidence="9">
    <location>
        <begin position="201"/>
        <end position="227"/>
    </location>
</feature>
<dbReference type="Pfam" id="PF01769">
    <property type="entry name" value="MgtE"/>
    <property type="match status" value="1"/>
</dbReference>
<dbReference type="InterPro" id="IPR006669">
    <property type="entry name" value="MgtE_transporter"/>
</dbReference>
<dbReference type="InterPro" id="IPR000644">
    <property type="entry name" value="CBS_dom"/>
</dbReference>
<keyword evidence="12" id="KW-1185">Reference proteome</keyword>
<evidence type="ECO:0000256" key="4">
    <source>
        <dbReference type="ARBA" id="ARBA00022692"/>
    </source>
</evidence>
<comment type="subunit">
    <text evidence="9">Homodimer.</text>
</comment>
<gene>
    <name evidence="11" type="ORF">OSCT_1403</name>
</gene>
<accession>E1IDK2</accession>
<dbReference type="PANTHER" id="PTHR41394:SF5">
    <property type="entry name" value="SLC41A_MGTE INTEGRAL MEMBRANE DOMAIN-CONTAINING PROTEIN"/>
    <property type="match status" value="1"/>
</dbReference>
<evidence type="ECO:0000256" key="1">
    <source>
        <dbReference type="ARBA" id="ARBA00004141"/>
    </source>
</evidence>
<evidence type="ECO:0000256" key="8">
    <source>
        <dbReference type="PROSITE-ProRule" id="PRU00703"/>
    </source>
</evidence>